<gene>
    <name evidence="9" type="ORF">B0H63DRAFT_95838</name>
</gene>
<comment type="caution">
    <text evidence="9">The sequence shown here is derived from an EMBL/GenBank/DDBJ whole genome shotgun (WGS) entry which is preliminary data.</text>
</comment>
<feature type="region of interest" description="Disordered" evidence="7">
    <location>
        <begin position="90"/>
        <end position="139"/>
    </location>
</feature>
<dbReference type="InterPro" id="IPR052360">
    <property type="entry name" value="Transcr_Regulatory_Proteins"/>
</dbReference>
<evidence type="ECO:0000313" key="9">
    <source>
        <dbReference type="EMBL" id="KAK3389220.1"/>
    </source>
</evidence>
<dbReference type="Gene3D" id="4.10.240.10">
    <property type="entry name" value="Zn(2)-C6 fungal-type DNA-binding domain"/>
    <property type="match status" value="1"/>
</dbReference>
<dbReference type="SMART" id="SM00066">
    <property type="entry name" value="GAL4"/>
    <property type="match status" value="1"/>
</dbReference>
<dbReference type="InterPro" id="IPR001138">
    <property type="entry name" value="Zn2Cys6_DnaBD"/>
</dbReference>
<dbReference type="AlphaFoldDB" id="A0AAE0NXG5"/>
<keyword evidence="5" id="KW-0804">Transcription</keyword>
<feature type="domain" description="Zn(2)-C6 fungal-type" evidence="8">
    <location>
        <begin position="58"/>
        <end position="86"/>
    </location>
</feature>
<keyword evidence="3" id="KW-0805">Transcription regulation</keyword>
<reference evidence="9" key="2">
    <citation type="submission" date="2023-06" db="EMBL/GenBank/DDBJ databases">
        <authorList>
            <consortium name="Lawrence Berkeley National Laboratory"/>
            <person name="Haridas S."/>
            <person name="Hensen N."/>
            <person name="Bonometti L."/>
            <person name="Westerberg I."/>
            <person name="Brannstrom I.O."/>
            <person name="Guillou S."/>
            <person name="Cros-Aarteil S."/>
            <person name="Calhoun S."/>
            <person name="Kuo A."/>
            <person name="Mondo S."/>
            <person name="Pangilinan J."/>
            <person name="Riley R."/>
            <person name="LaButti K."/>
            <person name="Andreopoulos B."/>
            <person name="Lipzen A."/>
            <person name="Chen C."/>
            <person name="Yanf M."/>
            <person name="Daum C."/>
            <person name="Ng V."/>
            <person name="Clum A."/>
            <person name="Steindorff A."/>
            <person name="Ohm R."/>
            <person name="Martin F."/>
            <person name="Silar P."/>
            <person name="Natvig D."/>
            <person name="Lalanne C."/>
            <person name="Gautier V."/>
            <person name="Ament-velasquez S.L."/>
            <person name="Kruys A."/>
            <person name="Hutchinson M.I."/>
            <person name="Powell A.J."/>
            <person name="Barry K."/>
            <person name="Miller A.N."/>
            <person name="Grigoriev I.V."/>
            <person name="Debuchy R."/>
            <person name="Gladieux P."/>
            <person name="Thoren M.H."/>
            <person name="Johannesson H."/>
        </authorList>
    </citation>
    <scope>NUCLEOTIDE SEQUENCE</scope>
    <source>
        <strain evidence="9">CBS 232.78</strain>
    </source>
</reference>
<evidence type="ECO:0000256" key="3">
    <source>
        <dbReference type="ARBA" id="ARBA00023015"/>
    </source>
</evidence>
<feature type="compositionally biased region" description="Low complexity" evidence="7">
    <location>
        <begin position="104"/>
        <end position="120"/>
    </location>
</feature>
<keyword evidence="2" id="KW-0862">Zinc</keyword>
<protein>
    <recommendedName>
        <fullName evidence="8">Zn(2)-C6 fungal-type domain-containing protein</fullName>
    </recommendedName>
</protein>
<dbReference type="Proteomes" id="UP001285441">
    <property type="component" value="Unassembled WGS sequence"/>
</dbReference>
<dbReference type="GO" id="GO:0000981">
    <property type="term" value="F:DNA-binding transcription factor activity, RNA polymerase II-specific"/>
    <property type="evidence" value="ECO:0007669"/>
    <property type="project" value="InterPro"/>
</dbReference>
<sequence length="546" mass="60719">MPSKTLTRADLFMPSGTFSMSKSSREKTGKAGGPCSLVFTLDHRPRATRASVPKVRSGCITCKRRHVKCDEEKPSCRRCTKWQGFCDGYGPSSPSPSKSDRSHSPASPKAEPSSPAPSSSTNVQKYVRGPTSEPISDSGVFESGWEKTYFDRWLAIADTMGGGWFHMSLFSDTIPQLSGTELAIRYAAMAVGALATALAPNGSTSSPTASLGNSPHYKVALTYHGQALRLVRLQQDLNSESTLRVAVIACILFACFETLHDSADAAVEHINHGLMIVEQFMRAQNVSKESRESFVLEDEILQVFQRLNYLSWSTGLMDRWQETSRICLRTSGIPSYHDLPDVFSDLVEARRWWDLVQHWALDFPRSAAVMLNAEPSSPANLFSQRNIYDNPELRGMQCQHLNMLEQWHTAFFPIYLEADANKDVGPLPFFQAISILLQYDVLLVCIRSVCFSDRETLQAMTPQFREIVRLGSIIVSNQPKVAGSAEVFTMDNGPTFSLFMAATKCSDSTVRAEALTLLKTHPRRDAFWDSRTLVRRLESGVSSQQA</sequence>
<evidence type="ECO:0000259" key="8">
    <source>
        <dbReference type="PROSITE" id="PS50048"/>
    </source>
</evidence>
<name>A0AAE0NXG5_9PEZI</name>
<evidence type="ECO:0000256" key="6">
    <source>
        <dbReference type="ARBA" id="ARBA00023242"/>
    </source>
</evidence>
<dbReference type="PANTHER" id="PTHR36206">
    <property type="entry name" value="ASPERCRYPTIN BIOSYNTHESIS CLUSTER-SPECIFIC TRANSCRIPTION REGULATOR ATNN-RELATED"/>
    <property type="match status" value="1"/>
</dbReference>
<dbReference type="GO" id="GO:0008270">
    <property type="term" value="F:zinc ion binding"/>
    <property type="evidence" value="ECO:0007669"/>
    <property type="project" value="InterPro"/>
</dbReference>
<evidence type="ECO:0000256" key="1">
    <source>
        <dbReference type="ARBA" id="ARBA00022723"/>
    </source>
</evidence>
<evidence type="ECO:0000256" key="4">
    <source>
        <dbReference type="ARBA" id="ARBA00023125"/>
    </source>
</evidence>
<dbReference type="EMBL" id="JAULSW010000002">
    <property type="protein sequence ID" value="KAK3389220.1"/>
    <property type="molecule type" value="Genomic_DNA"/>
</dbReference>
<keyword evidence="6" id="KW-0539">Nucleus</keyword>
<dbReference type="GO" id="GO:0003677">
    <property type="term" value="F:DNA binding"/>
    <property type="evidence" value="ECO:0007669"/>
    <property type="project" value="UniProtKB-KW"/>
</dbReference>
<dbReference type="InterPro" id="IPR036864">
    <property type="entry name" value="Zn2-C6_fun-type_DNA-bd_sf"/>
</dbReference>
<dbReference type="CDD" id="cd00067">
    <property type="entry name" value="GAL4"/>
    <property type="match status" value="1"/>
</dbReference>
<dbReference type="Pfam" id="PF00172">
    <property type="entry name" value="Zn_clus"/>
    <property type="match status" value="1"/>
</dbReference>
<keyword evidence="4" id="KW-0238">DNA-binding</keyword>
<reference evidence="9" key="1">
    <citation type="journal article" date="2023" name="Mol. Phylogenet. Evol.">
        <title>Genome-scale phylogeny and comparative genomics of the fungal order Sordariales.</title>
        <authorList>
            <person name="Hensen N."/>
            <person name="Bonometti L."/>
            <person name="Westerberg I."/>
            <person name="Brannstrom I.O."/>
            <person name="Guillou S."/>
            <person name="Cros-Aarteil S."/>
            <person name="Calhoun S."/>
            <person name="Haridas S."/>
            <person name="Kuo A."/>
            <person name="Mondo S."/>
            <person name="Pangilinan J."/>
            <person name="Riley R."/>
            <person name="LaButti K."/>
            <person name="Andreopoulos B."/>
            <person name="Lipzen A."/>
            <person name="Chen C."/>
            <person name="Yan M."/>
            <person name="Daum C."/>
            <person name="Ng V."/>
            <person name="Clum A."/>
            <person name="Steindorff A."/>
            <person name="Ohm R.A."/>
            <person name="Martin F."/>
            <person name="Silar P."/>
            <person name="Natvig D.O."/>
            <person name="Lalanne C."/>
            <person name="Gautier V."/>
            <person name="Ament-Velasquez S.L."/>
            <person name="Kruys A."/>
            <person name="Hutchinson M.I."/>
            <person name="Powell A.J."/>
            <person name="Barry K."/>
            <person name="Miller A.N."/>
            <person name="Grigoriev I.V."/>
            <person name="Debuchy R."/>
            <person name="Gladieux P."/>
            <person name="Hiltunen Thoren M."/>
            <person name="Johannesson H."/>
        </authorList>
    </citation>
    <scope>NUCLEOTIDE SEQUENCE</scope>
    <source>
        <strain evidence="9">CBS 232.78</strain>
    </source>
</reference>
<evidence type="ECO:0000313" key="10">
    <source>
        <dbReference type="Proteomes" id="UP001285441"/>
    </source>
</evidence>
<dbReference type="PANTHER" id="PTHR36206:SF4">
    <property type="entry name" value="HYPOTHETICAL CONSERVED PROTEIN (EUROFUNG)-RELATED"/>
    <property type="match status" value="1"/>
</dbReference>
<accession>A0AAE0NXG5</accession>
<organism evidence="9 10">
    <name type="scientific">Podospora didyma</name>
    <dbReference type="NCBI Taxonomy" id="330526"/>
    <lineage>
        <taxon>Eukaryota</taxon>
        <taxon>Fungi</taxon>
        <taxon>Dikarya</taxon>
        <taxon>Ascomycota</taxon>
        <taxon>Pezizomycotina</taxon>
        <taxon>Sordariomycetes</taxon>
        <taxon>Sordariomycetidae</taxon>
        <taxon>Sordariales</taxon>
        <taxon>Podosporaceae</taxon>
        <taxon>Podospora</taxon>
    </lineage>
</organism>
<proteinExistence type="predicted"/>
<keyword evidence="1" id="KW-0479">Metal-binding</keyword>
<evidence type="ECO:0000256" key="5">
    <source>
        <dbReference type="ARBA" id="ARBA00023163"/>
    </source>
</evidence>
<evidence type="ECO:0000256" key="7">
    <source>
        <dbReference type="SAM" id="MobiDB-lite"/>
    </source>
</evidence>
<dbReference type="SUPFAM" id="SSF57701">
    <property type="entry name" value="Zn2/Cys6 DNA-binding domain"/>
    <property type="match status" value="1"/>
</dbReference>
<evidence type="ECO:0000256" key="2">
    <source>
        <dbReference type="ARBA" id="ARBA00022833"/>
    </source>
</evidence>
<dbReference type="PROSITE" id="PS50048">
    <property type="entry name" value="ZN2_CY6_FUNGAL_2"/>
    <property type="match status" value="1"/>
</dbReference>
<keyword evidence="10" id="KW-1185">Reference proteome</keyword>